<protein>
    <submittedName>
        <fullName evidence="2">Uncharacterized protein</fullName>
    </submittedName>
</protein>
<organism evidence="2 3">
    <name type="scientific">Carnegiea gigantea</name>
    <dbReference type="NCBI Taxonomy" id="171969"/>
    <lineage>
        <taxon>Eukaryota</taxon>
        <taxon>Viridiplantae</taxon>
        <taxon>Streptophyta</taxon>
        <taxon>Embryophyta</taxon>
        <taxon>Tracheophyta</taxon>
        <taxon>Spermatophyta</taxon>
        <taxon>Magnoliopsida</taxon>
        <taxon>eudicotyledons</taxon>
        <taxon>Gunneridae</taxon>
        <taxon>Pentapetalae</taxon>
        <taxon>Caryophyllales</taxon>
        <taxon>Cactineae</taxon>
        <taxon>Cactaceae</taxon>
        <taxon>Cactoideae</taxon>
        <taxon>Echinocereeae</taxon>
        <taxon>Carnegiea</taxon>
    </lineage>
</organism>
<comment type="caution">
    <text evidence="2">The sequence shown here is derived from an EMBL/GenBank/DDBJ whole genome shotgun (WGS) entry which is preliminary data.</text>
</comment>
<feature type="compositionally biased region" description="Basic residues" evidence="1">
    <location>
        <begin position="1"/>
        <end position="25"/>
    </location>
</feature>
<feature type="compositionally biased region" description="Basic and acidic residues" evidence="1">
    <location>
        <begin position="77"/>
        <end position="100"/>
    </location>
</feature>
<proteinExistence type="predicted"/>
<sequence length="202" mass="22864">MEKCPKKRKVGKKNPKKPLRKKAKRERSLEGARKGNESLQKSAEKEMVSKSLLGKVEEKEKSSKQNAAEKASSTVGESEKSPEKPPQEEETLEKSLTKPENKAKIEAVRSMGFSSFLKFDLKQIARKLSKCRMKNCYCSKFIMKYVKDVNQIASPDWCQFIMDKLISSVRNYKESKAVKGVHSDSLLFFLIGSSPIQQAIPS</sequence>
<name>A0A9Q1GMX7_9CARY</name>
<dbReference type="AlphaFoldDB" id="A0A9Q1GMX7"/>
<accession>A0A9Q1GMX7</accession>
<dbReference type="Proteomes" id="UP001153076">
    <property type="component" value="Unassembled WGS sequence"/>
</dbReference>
<keyword evidence="3" id="KW-1185">Reference proteome</keyword>
<dbReference type="EMBL" id="JAKOGI010002380">
    <property type="protein sequence ID" value="KAJ8422131.1"/>
    <property type="molecule type" value="Genomic_DNA"/>
</dbReference>
<gene>
    <name evidence="2" type="ORF">Cgig2_024218</name>
</gene>
<dbReference type="OrthoDB" id="1838056at2759"/>
<evidence type="ECO:0000313" key="3">
    <source>
        <dbReference type="Proteomes" id="UP001153076"/>
    </source>
</evidence>
<feature type="region of interest" description="Disordered" evidence="1">
    <location>
        <begin position="1"/>
        <end position="100"/>
    </location>
</feature>
<feature type="compositionally biased region" description="Basic and acidic residues" evidence="1">
    <location>
        <begin position="26"/>
        <end position="48"/>
    </location>
</feature>
<evidence type="ECO:0000313" key="2">
    <source>
        <dbReference type="EMBL" id="KAJ8422131.1"/>
    </source>
</evidence>
<evidence type="ECO:0000256" key="1">
    <source>
        <dbReference type="SAM" id="MobiDB-lite"/>
    </source>
</evidence>
<reference evidence="2" key="1">
    <citation type="submission" date="2022-04" db="EMBL/GenBank/DDBJ databases">
        <title>Carnegiea gigantea Genome sequencing and assembly v2.</title>
        <authorList>
            <person name="Copetti D."/>
            <person name="Sanderson M.J."/>
            <person name="Burquez A."/>
            <person name="Wojciechowski M.F."/>
        </authorList>
    </citation>
    <scope>NUCLEOTIDE SEQUENCE</scope>
    <source>
        <strain evidence="2">SGP5-SGP5p</strain>
        <tissue evidence="2">Aerial part</tissue>
    </source>
</reference>